<dbReference type="EMBL" id="JBHTAR010000011">
    <property type="protein sequence ID" value="MFC7201728.1"/>
    <property type="molecule type" value="Genomic_DNA"/>
</dbReference>
<accession>A0ABD5Z9K1</accession>
<feature type="compositionally biased region" description="Basic and acidic residues" evidence="1">
    <location>
        <begin position="1"/>
        <end position="33"/>
    </location>
</feature>
<evidence type="ECO:0000313" key="2">
    <source>
        <dbReference type="EMBL" id="MFC7201728.1"/>
    </source>
</evidence>
<feature type="region of interest" description="Disordered" evidence="1">
    <location>
        <begin position="1"/>
        <end position="40"/>
    </location>
</feature>
<feature type="compositionally biased region" description="Polar residues" evidence="1">
    <location>
        <begin position="88"/>
        <end position="104"/>
    </location>
</feature>
<sequence>MSRCRRGIDVGERKIADRTTADAVADTDHHNPHTFEPPTECMSKIETNLSDRIDSDIERLVGQGDFVNREQAVEELLTLGMSAFDTGGSDTTMESDDLFSQTVDDQQDPAARMDDGDGHGF</sequence>
<dbReference type="InterPro" id="IPR055544">
    <property type="entry name" value="DUF7120"/>
</dbReference>
<evidence type="ECO:0000313" key="3">
    <source>
        <dbReference type="Proteomes" id="UP001596447"/>
    </source>
</evidence>
<proteinExistence type="predicted"/>
<reference evidence="2 3" key="1">
    <citation type="journal article" date="2019" name="Int. J. Syst. Evol. Microbiol.">
        <title>The Global Catalogue of Microorganisms (GCM) 10K type strain sequencing project: providing services to taxonomists for standard genome sequencing and annotation.</title>
        <authorList>
            <consortium name="The Broad Institute Genomics Platform"/>
            <consortium name="The Broad Institute Genome Sequencing Center for Infectious Disease"/>
            <person name="Wu L."/>
            <person name="Ma J."/>
        </authorList>
    </citation>
    <scope>NUCLEOTIDE SEQUENCE [LARGE SCALE GENOMIC DNA]</scope>
    <source>
        <strain evidence="2 3">XZGYJ-43</strain>
    </source>
</reference>
<dbReference type="Proteomes" id="UP001596447">
    <property type="component" value="Unassembled WGS sequence"/>
</dbReference>
<dbReference type="RefSeq" id="WP_279528463.1">
    <property type="nucleotide sequence ID" value="NZ_CP122312.1"/>
</dbReference>
<keyword evidence="3" id="KW-1185">Reference proteome</keyword>
<evidence type="ECO:0008006" key="4">
    <source>
        <dbReference type="Google" id="ProtNLM"/>
    </source>
</evidence>
<organism evidence="2 3">
    <name type="scientific">Halospeciosus flavus</name>
    <dbReference type="NCBI Taxonomy" id="3032283"/>
    <lineage>
        <taxon>Archaea</taxon>
        <taxon>Methanobacteriati</taxon>
        <taxon>Methanobacteriota</taxon>
        <taxon>Stenosarchaea group</taxon>
        <taxon>Halobacteria</taxon>
        <taxon>Halobacteriales</taxon>
        <taxon>Halobacteriaceae</taxon>
        <taxon>Halospeciosus</taxon>
    </lineage>
</organism>
<comment type="caution">
    <text evidence="2">The sequence shown here is derived from an EMBL/GenBank/DDBJ whole genome shotgun (WGS) entry which is preliminary data.</text>
</comment>
<dbReference type="AlphaFoldDB" id="A0ABD5Z9K1"/>
<protein>
    <recommendedName>
        <fullName evidence="4">CopG family transcriptional regulator</fullName>
    </recommendedName>
</protein>
<feature type="compositionally biased region" description="Basic and acidic residues" evidence="1">
    <location>
        <begin position="111"/>
        <end position="121"/>
    </location>
</feature>
<feature type="region of interest" description="Disordered" evidence="1">
    <location>
        <begin position="84"/>
        <end position="121"/>
    </location>
</feature>
<evidence type="ECO:0000256" key="1">
    <source>
        <dbReference type="SAM" id="MobiDB-lite"/>
    </source>
</evidence>
<dbReference type="Pfam" id="PF23434">
    <property type="entry name" value="DUF7120"/>
    <property type="match status" value="1"/>
</dbReference>
<gene>
    <name evidence="2" type="ORF">ACFQJ9_20340</name>
</gene>
<name>A0ABD5Z9K1_9EURY</name>